<evidence type="ECO:0000313" key="4">
    <source>
        <dbReference type="Proteomes" id="UP000286097"/>
    </source>
</evidence>
<sequence>MNHGSNTIFESEWAAFALPASVDRPLPQIGFTDFESRQLHASLDALDVLGPVLATNAAVMLFAEPAECVPVSSCMATPRGTIKCSRATDSASPRAHMHHPKKASRKQVHELQAMVNVMQVQVNSAAAETQQLAQLVGQFAQQRAEERRCAAEEDQPLFEEHEMDMDLGTQQRRLQAQVKQECEQFVCEQQQQQQQWQQECSANQLPPSRIQF</sequence>
<proteinExistence type="predicted"/>
<name>A0A3M6VJ93_9STRA</name>
<evidence type="ECO:0000313" key="2">
    <source>
        <dbReference type="EMBL" id="RQM10743.1"/>
    </source>
</evidence>
<gene>
    <name evidence="2" type="ORF">DD237_006979</name>
    <name evidence="1" type="ORF">DD238_007051</name>
</gene>
<dbReference type="Proteomes" id="UP000286097">
    <property type="component" value="Unassembled WGS sequence"/>
</dbReference>
<dbReference type="AlphaFoldDB" id="A0A3M6VJ93"/>
<accession>A0A3M6VJ93</accession>
<dbReference type="EMBL" id="QLLG01000312">
    <property type="protein sequence ID" value="RMX64420.1"/>
    <property type="molecule type" value="Genomic_DNA"/>
</dbReference>
<protein>
    <submittedName>
        <fullName evidence="1">Uncharacterized protein</fullName>
    </submittedName>
</protein>
<organism evidence="1 3">
    <name type="scientific">Peronospora effusa</name>
    <dbReference type="NCBI Taxonomy" id="542832"/>
    <lineage>
        <taxon>Eukaryota</taxon>
        <taxon>Sar</taxon>
        <taxon>Stramenopiles</taxon>
        <taxon>Oomycota</taxon>
        <taxon>Peronosporomycetes</taxon>
        <taxon>Peronosporales</taxon>
        <taxon>Peronosporaceae</taxon>
        <taxon>Peronospora</taxon>
    </lineage>
</organism>
<comment type="caution">
    <text evidence="1">The sequence shown here is derived from an EMBL/GenBank/DDBJ whole genome shotgun (WGS) entry which is preliminary data.</text>
</comment>
<dbReference type="EMBL" id="QKXF01000553">
    <property type="protein sequence ID" value="RQM10743.1"/>
    <property type="molecule type" value="Genomic_DNA"/>
</dbReference>
<keyword evidence="3" id="KW-1185">Reference proteome</keyword>
<evidence type="ECO:0000313" key="1">
    <source>
        <dbReference type="EMBL" id="RMX64420.1"/>
    </source>
</evidence>
<evidence type="ECO:0000313" key="3">
    <source>
        <dbReference type="Proteomes" id="UP000282087"/>
    </source>
</evidence>
<dbReference type="VEuPathDB" id="FungiDB:DD237_006979"/>
<dbReference type="Proteomes" id="UP000282087">
    <property type="component" value="Unassembled WGS sequence"/>
</dbReference>
<reference evidence="3 4" key="1">
    <citation type="submission" date="2018-06" db="EMBL/GenBank/DDBJ databases">
        <title>Comparative genomics of downy mildews reveals potential adaptations to biotrophy.</title>
        <authorList>
            <person name="Fletcher K."/>
            <person name="Klosterman S.J."/>
            <person name="Derevnina L."/>
            <person name="Martin F."/>
            <person name="Koike S."/>
            <person name="Reyes Chin-Wo S."/>
            <person name="Mou B."/>
            <person name="Michelmore R."/>
        </authorList>
    </citation>
    <scope>NUCLEOTIDE SEQUENCE [LARGE SCALE GENOMIC DNA]</scope>
    <source>
        <strain evidence="2 4">R13</strain>
        <strain evidence="1 3">R14</strain>
    </source>
</reference>